<protein>
    <submittedName>
        <fullName evidence="2">PTP27-like protein</fullName>
    </submittedName>
</protein>
<dbReference type="Pfam" id="PF00102">
    <property type="entry name" value="Y_phosphatase"/>
    <property type="match status" value="1"/>
</dbReference>
<proteinExistence type="predicted"/>
<keyword evidence="3" id="KW-1185">Reference proteome</keyword>
<organism evidence="2 3">
    <name type="scientific">Mya arenaria</name>
    <name type="common">Soft-shell clam</name>
    <dbReference type="NCBI Taxonomy" id="6604"/>
    <lineage>
        <taxon>Eukaryota</taxon>
        <taxon>Metazoa</taxon>
        <taxon>Spiralia</taxon>
        <taxon>Lophotrochozoa</taxon>
        <taxon>Mollusca</taxon>
        <taxon>Bivalvia</taxon>
        <taxon>Autobranchia</taxon>
        <taxon>Heteroconchia</taxon>
        <taxon>Euheterodonta</taxon>
        <taxon>Imparidentia</taxon>
        <taxon>Neoheterodontei</taxon>
        <taxon>Myida</taxon>
        <taxon>Myoidea</taxon>
        <taxon>Myidae</taxon>
        <taxon>Mya</taxon>
    </lineage>
</organism>
<dbReference type="EMBL" id="CP111021">
    <property type="protein sequence ID" value="WAR17602.1"/>
    <property type="molecule type" value="Genomic_DNA"/>
</dbReference>
<evidence type="ECO:0000259" key="1">
    <source>
        <dbReference type="Pfam" id="PF00102"/>
    </source>
</evidence>
<feature type="domain" description="Tyrosine-protein phosphatase" evidence="1">
    <location>
        <begin position="14"/>
        <end position="76"/>
    </location>
</feature>
<dbReference type="Gene3D" id="3.90.190.10">
    <property type="entry name" value="Protein tyrosine phosphatase superfamily"/>
    <property type="match status" value="1"/>
</dbReference>
<dbReference type="SUPFAM" id="SSF52799">
    <property type="entry name" value="(Phosphotyrosine protein) phosphatases II"/>
    <property type="match status" value="1"/>
</dbReference>
<evidence type="ECO:0000313" key="2">
    <source>
        <dbReference type="EMBL" id="WAR17602.1"/>
    </source>
</evidence>
<dbReference type="InterPro" id="IPR000242">
    <property type="entry name" value="PTP_cat"/>
</dbReference>
<evidence type="ECO:0000313" key="3">
    <source>
        <dbReference type="Proteomes" id="UP001164746"/>
    </source>
</evidence>
<sequence length="81" mass="9696">MYVDAKAHEAFRTEFESPKCEQYWPKPGTTMKYGDIKVESCSEDEYAEFTRRVFTVTMHLQHTLETRPKMKQKQWNEINST</sequence>
<name>A0ABY7F5Z2_MYAAR</name>
<dbReference type="Proteomes" id="UP001164746">
    <property type="component" value="Chromosome 10"/>
</dbReference>
<reference evidence="2" key="1">
    <citation type="submission" date="2022-11" db="EMBL/GenBank/DDBJ databases">
        <title>Centuries of genome instability and evolution in soft-shell clam transmissible cancer (bioRxiv).</title>
        <authorList>
            <person name="Hart S.F.M."/>
            <person name="Yonemitsu M.A."/>
            <person name="Giersch R.M."/>
            <person name="Beal B.F."/>
            <person name="Arriagada G."/>
            <person name="Davis B.W."/>
            <person name="Ostrander E.A."/>
            <person name="Goff S.P."/>
            <person name="Metzger M.J."/>
        </authorList>
    </citation>
    <scope>NUCLEOTIDE SEQUENCE</scope>
    <source>
        <strain evidence="2">MELC-2E11</strain>
        <tissue evidence="2">Siphon/mantle</tissue>
    </source>
</reference>
<gene>
    <name evidence="2" type="ORF">MAR_032196</name>
</gene>
<accession>A0ABY7F5Z2</accession>
<dbReference type="InterPro" id="IPR029021">
    <property type="entry name" value="Prot-tyrosine_phosphatase-like"/>
</dbReference>